<dbReference type="InterPro" id="IPR013103">
    <property type="entry name" value="RVT_2"/>
</dbReference>
<dbReference type="SUPFAM" id="SSF53098">
    <property type="entry name" value="Ribonuclease H-like"/>
    <property type="match status" value="1"/>
</dbReference>
<dbReference type="InterPro" id="IPR057670">
    <property type="entry name" value="SH3_retrovirus"/>
</dbReference>
<dbReference type="Proteomes" id="UP001151760">
    <property type="component" value="Unassembled WGS sequence"/>
</dbReference>
<protein>
    <submittedName>
        <fullName evidence="6">Retrovirus-related pol polyprotein from transposon TNT 1-94</fullName>
    </submittedName>
</protein>
<dbReference type="InterPro" id="IPR043502">
    <property type="entry name" value="DNA/RNA_pol_sf"/>
</dbReference>
<evidence type="ECO:0000256" key="1">
    <source>
        <dbReference type="ARBA" id="ARBA00022723"/>
    </source>
</evidence>
<comment type="caution">
    <text evidence="6">The sequence shown here is derived from an EMBL/GenBank/DDBJ whole genome shotgun (WGS) entry which is preliminary data.</text>
</comment>
<feature type="compositionally biased region" description="Polar residues" evidence="3">
    <location>
        <begin position="1"/>
        <end position="12"/>
    </location>
</feature>
<dbReference type="Pfam" id="PF07727">
    <property type="entry name" value="RVT_2"/>
    <property type="match status" value="1"/>
</dbReference>
<feature type="domain" description="Reverse transcriptase Ty1/copia-type" evidence="4">
    <location>
        <begin position="489"/>
        <end position="629"/>
    </location>
</feature>
<feature type="compositionally biased region" description="Polar residues" evidence="3">
    <location>
        <begin position="39"/>
        <end position="48"/>
    </location>
</feature>
<gene>
    <name evidence="6" type="ORF">Tco_0770675</name>
</gene>
<feature type="domain" description="Retroviral polymerase SH3-like" evidence="5">
    <location>
        <begin position="356"/>
        <end position="410"/>
    </location>
</feature>
<dbReference type="Pfam" id="PF25597">
    <property type="entry name" value="SH3_retrovirus"/>
    <property type="match status" value="1"/>
</dbReference>
<accession>A0ABQ4ZCV9</accession>
<feature type="region of interest" description="Disordered" evidence="3">
    <location>
        <begin position="1"/>
        <end position="53"/>
    </location>
</feature>
<name>A0ABQ4ZCV9_9ASTR</name>
<proteinExistence type="predicted"/>
<keyword evidence="7" id="KW-1185">Reference proteome</keyword>
<evidence type="ECO:0000259" key="4">
    <source>
        <dbReference type="Pfam" id="PF07727"/>
    </source>
</evidence>
<evidence type="ECO:0000256" key="2">
    <source>
        <dbReference type="ARBA" id="ARBA00022801"/>
    </source>
</evidence>
<reference evidence="6" key="1">
    <citation type="journal article" date="2022" name="Int. J. Mol. Sci.">
        <title>Draft Genome of Tanacetum Coccineum: Genomic Comparison of Closely Related Tanacetum-Family Plants.</title>
        <authorList>
            <person name="Yamashiro T."/>
            <person name="Shiraishi A."/>
            <person name="Nakayama K."/>
            <person name="Satake H."/>
        </authorList>
    </citation>
    <scope>NUCLEOTIDE SEQUENCE</scope>
</reference>
<evidence type="ECO:0000256" key="3">
    <source>
        <dbReference type="SAM" id="MobiDB-lite"/>
    </source>
</evidence>
<sequence>MDEKINSTQKILKSNPMIPQPESSKSENSSKMRQESKPNGKNTDSSKSIRPKPLQKPKLKCELYHYTNYSTDDCYRILYCMKFKSEDHRTSDHDMYVASLKRSKNYKAQPYQYASPSKQILKAKTKPFPPCTHCGFNDHRPDDCRNYPECKIYGSYDHFTSGHNRVILVKGGVLAESSHSSESSVGVSCKTCGSTIHSTTDHNEFDHFKRGEKIQANKAREPTKSGCSRSMTSVKSYLHKYVDQPGTKVVFGDNSSCNTEGYGSINCGGIVFSKNFSSPYTPEQNSIAERKNRTLIEATRTMLNGLVLSKHFWTEGVRMAYYTQNRSIIVKRRDKTLYEIFRERIHDISYFHVFGCPMFIDNHKDHLGEFDAKADDGCFLGYSFVSKAFRVFNTRRQQIKKTYHVTFDESMKAIRFTNTLVDEIGIDDSSRYPPDEFVHENDPSRQYQANFDFSYYIIPHGHSLIEPTKDTNVPKVDAMQEELNQFYIYKDWTLVPLPYGKITIGSKWVFRNKKDELGTVIRNKARVVAQGFSQEEGIDYDETFAPVAKMEAIRIFIAFATYMNFILYQMDVKSSFLNRKLKEEFYVKQPHGFENSKFPDYVCKLDKAFYGLKQSPRAWYMKGKLVFKSAKKQQLVAMSYAEAKDHILKGDIELHFIPTEYQLADIFTKPLDEHTFTRLKAELSMLNID</sequence>
<dbReference type="EMBL" id="BQNB010011244">
    <property type="protein sequence ID" value="GJS88039.1"/>
    <property type="molecule type" value="Genomic_DNA"/>
</dbReference>
<dbReference type="InterPro" id="IPR036397">
    <property type="entry name" value="RNaseH_sf"/>
</dbReference>
<dbReference type="Gene3D" id="3.30.420.10">
    <property type="entry name" value="Ribonuclease H-like superfamily/Ribonuclease H"/>
    <property type="match status" value="1"/>
</dbReference>
<keyword evidence="1" id="KW-0479">Metal-binding</keyword>
<dbReference type="PANTHER" id="PTHR42648">
    <property type="entry name" value="TRANSPOSASE, PUTATIVE-RELATED"/>
    <property type="match status" value="1"/>
</dbReference>
<keyword evidence="2" id="KW-0378">Hydrolase</keyword>
<dbReference type="SUPFAM" id="SSF56672">
    <property type="entry name" value="DNA/RNA polymerases"/>
    <property type="match status" value="1"/>
</dbReference>
<evidence type="ECO:0000313" key="6">
    <source>
        <dbReference type="EMBL" id="GJS88039.1"/>
    </source>
</evidence>
<evidence type="ECO:0000259" key="5">
    <source>
        <dbReference type="Pfam" id="PF25597"/>
    </source>
</evidence>
<organism evidence="6 7">
    <name type="scientific">Tanacetum coccineum</name>
    <dbReference type="NCBI Taxonomy" id="301880"/>
    <lineage>
        <taxon>Eukaryota</taxon>
        <taxon>Viridiplantae</taxon>
        <taxon>Streptophyta</taxon>
        <taxon>Embryophyta</taxon>
        <taxon>Tracheophyta</taxon>
        <taxon>Spermatophyta</taxon>
        <taxon>Magnoliopsida</taxon>
        <taxon>eudicotyledons</taxon>
        <taxon>Gunneridae</taxon>
        <taxon>Pentapetalae</taxon>
        <taxon>asterids</taxon>
        <taxon>campanulids</taxon>
        <taxon>Asterales</taxon>
        <taxon>Asteraceae</taxon>
        <taxon>Asteroideae</taxon>
        <taxon>Anthemideae</taxon>
        <taxon>Anthemidinae</taxon>
        <taxon>Tanacetum</taxon>
    </lineage>
</organism>
<dbReference type="PANTHER" id="PTHR42648:SF32">
    <property type="entry name" value="RIBONUCLEASE H-LIKE DOMAIN, GAG-PRE-INTEGRASE DOMAIN PROTEIN-RELATED"/>
    <property type="match status" value="1"/>
</dbReference>
<reference evidence="6" key="2">
    <citation type="submission" date="2022-01" db="EMBL/GenBank/DDBJ databases">
        <authorList>
            <person name="Yamashiro T."/>
            <person name="Shiraishi A."/>
            <person name="Satake H."/>
            <person name="Nakayama K."/>
        </authorList>
    </citation>
    <scope>NUCLEOTIDE SEQUENCE</scope>
</reference>
<feature type="compositionally biased region" description="Basic and acidic residues" evidence="3">
    <location>
        <begin position="24"/>
        <end position="38"/>
    </location>
</feature>
<evidence type="ECO:0000313" key="7">
    <source>
        <dbReference type="Proteomes" id="UP001151760"/>
    </source>
</evidence>
<dbReference type="InterPro" id="IPR012337">
    <property type="entry name" value="RNaseH-like_sf"/>
</dbReference>
<dbReference type="InterPro" id="IPR039537">
    <property type="entry name" value="Retrotran_Ty1/copia-like"/>
</dbReference>